<keyword evidence="7" id="KW-0472">Membrane</keyword>
<comment type="subcellular location">
    <subcellularLocation>
        <location evidence="1">Cell membrane</location>
        <topology evidence="1">Lipid-anchor</topology>
        <topology evidence="1">GPI-anchor</topology>
    </subcellularLocation>
</comment>
<evidence type="ECO:0000313" key="12">
    <source>
        <dbReference type="Proteomes" id="UP000036681"/>
    </source>
</evidence>
<dbReference type="PANTHER" id="PTHR10822:SF29">
    <property type="entry name" value="DIVISION ABNORMALLY DELAYED PROTEIN"/>
    <property type="match status" value="1"/>
</dbReference>
<protein>
    <submittedName>
        <fullName evidence="13">ABC transmembrane type-1 domain-containing protein</fullName>
    </submittedName>
</protein>
<keyword evidence="9" id="KW-0357">Heparan sulfate</keyword>
<keyword evidence="3" id="KW-1003">Cell membrane</keyword>
<evidence type="ECO:0000256" key="5">
    <source>
        <dbReference type="ARBA" id="ARBA00022729"/>
    </source>
</evidence>
<evidence type="ECO:0000256" key="6">
    <source>
        <dbReference type="ARBA" id="ARBA00022974"/>
    </source>
</evidence>
<evidence type="ECO:0000256" key="10">
    <source>
        <dbReference type="ARBA" id="ARBA00023288"/>
    </source>
</evidence>
<dbReference type="PANTHER" id="PTHR10822">
    <property type="entry name" value="GLYPICAN"/>
    <property type="match status" value="1"/>
</dbReference>
<keyword evidence="4" id="KW-0336">GPI-anchor</keyword>
<dbReference type="GO" id="GO:0009986">
    <property type="term" value="C:cell surface"/>
    <property type="evidence" value="ECO:0007669"/>
    <property type="project" value="TreeGrafter"/>
</dbReference>
<dbReference type="GO" id="GO:1905475">
    <property type="term" value="P:regulation of protein localization to membrane"/>
    <property type="evidence" value="ECO:0007669"/>
    <property type="project" value="TreeGrafter"/>
</dbReference>
<keyword evidence="12" id="KW-1185">Reference proteome</keyword>
<keyword evidence="10" id="KW-0449">Lipoprotein</keyword>
<accession>A0A0M3HI40</accession>
<dbReference type="WBParaSite" id="ALUE_0000118501-mRNA-1">
    <property type="protein sequence ID" value="ALUE_0000118501-mRNA-1"/>
    <property type="gene ID" value="ALUE_0000118501"/>
</dbReference>
<dbReference type="GO" id="GO:0005886">
    <property type="term" value="C:plasma membrane"/>
    <property type="evidence" value="ECO:0007669"/>
    <property type="project" value="UniProtKB-SubCell"/>
</dbReference>
<reference evidence="13" key="1">
    <citation type="submission" date="2017-02" db="UniProtKB">
        <authorList>
            <consortium name="WormBaseParasite"/>
        </authorList>
    </citation>
    <scope>IDENTIFICATION</scope>
</reference>
<keyword evidence="6" id="KW-0654">Proteoglycan</keyword>
<evidence type="ECO:0000256" key="9">
    <source>
        <dbReference type="ARBA" id="ARBA00023207"/>
    </source>
</evidence>
<evidence type="ECO:0000313" key="13">
    <source>
        <dbReference type="WBParaSite" id="ALUE_0000118501-mRNA-1"/>
    </source>
</evidence>
<sequence length="139" mass="16138">LQIFISFFDNLQQFYTNQTYASLKTILEEFFFALFRTMFAILNPLEKVTKKDFECLRRSMSSLEPFADIPTKMSIQLERSVGTARSLTQALRSTSQILQSVLQVYSCFLVLYYSYRVAVLSSLSCFVLAIERNFFIIEG</sequence>
<dbReference type="GO" id="GO:0016477">
    <property type="term" value="P:cell migration"/>
    <property type="evidence" value="ECO:0007669"/>
    <property type="project" value="TreeGrafter"/>
</dbReference>
<dbReference type="AlphaFoldDB" id="A0A0M3HI40"/>
<keyword evidence="8" id="KW-0325">Glycoprotein</keyword>
<name>A0A0M3HI40_ASCLU</name>
<evidence type="ECO:0000256" key="1">
    <source>
        <dbReference type="ARBA" id="ARBA00004609"/>
    </source>
</evidence>
<dbReference type="InterPro" id="IPR001863">
    <property type="entry name" value="Glypican"/>
</dbReference>
<evidence type="ECO:0000256" key="3">
    <source>
        <dbReference type="ARBA" id="ARBA00022475"/>
    </source>
</evidence>
<evidence type="ECO:0000256" key="4">
    <source>
        <dbReference type="ARBA" id="ARBA00022622"/>
    </source>
</evidence>
<proteinExistence type="inferred from homology"/>
<evidence type="ECO:0000256" key="11">
    <source>
        <dbReference type="RuleBase" id="RU003518"/>
    </source>
</evidence>
<comment type="similarity">
    <text evidence="2 11">Belongs to the glypican family.</text>
</comment>
<evidence type="ECO:0000256" key="8">
    <source>
        <dbReference type="ARBA" id="ARBA00023180"/>
    </source>
</evidence>
<evidence type="ECO:0000256" key="7">
    <source>
        <dbReference type="ARBA" id="ARBA00023136"/>
    </source>
</evidence>
<evidence type="ECO:0000256" key="2">
    <source>
        <dbReference type="ARBA" id="ARBA00010260"/>
    </source>
</evidence>
<keyword evidence="5" id="KW-0732">Signal</keyword>
<dbReference type="Proteomes" id="UP000036681">
    <property type="component" value="Unplaced"/>
</dbReference>
<dbReference type="GO" id="GO:0009966">
    <property type="term" value="P:regulation of signal transduction"/>
    <property type="evidence" value="ECO:0007669"/>
    <property type="project" value="InterPro"/>
</dbReference>
<dbReference type="Pfam" id="PF01153">
    <property type="entry name" value="Glypican"/>
    <property type="match status" value="1"/>
</dbReference>
<dbReference type="GO" id="GO:0005576">
    <property type="term" value="C:extracellular region"/>
    <property type="evidence" value="ECO:0007669"/>
    <property type="project" value="TreeGrafter"/>
</dbReference>
<organism evidence="12 13">
    <name type="scientific">Ascaris lumbricoides</name>
    <name type="common">Giant roundworm</name>
    <dbReference type="NCBI Taxonomy" id="6252"/>
    <lineage>
        <taxon>Eukaryota</taxon>
        <taxon>Metazoa</taxon>
        <taxon>Ecdysozoa</taxon>
        <taxon>Nematoda</taxon>
        <taxon>Chromadorea</taxon>
        <taxon>Rhabditida</taxon>
        <taxon>Spirurina</taxon>
        <taxon>Ascaridomorpha</taxon>
        <taxon>Ascaridoidea</taxon>
        <taxon>Ascarididae</taxon>
        <taxon>Ascaris</taxon>
    </lineage>
</organism>
<dbReference type="GO" id="GO:0098552">
    <property type="term" value="C:side of membrane"/>
    <property type="evidence" value="ECO:0007669"/>
    <property type="project" value="UniProtKB-KW"/>
</dbReference>